<comment type="caution">
    <text evidence="3">The sequence shown here is derived from an EMBL/GenBank/DDBJ whole genome shotgun (WGS) entry which is preliminary data.</text>
</comment>
<keyword evidence="4" id="KW-1185">Reference proteome</keyword>
<dbReference type="Proteomes" id="UP001428341">
    <property type="component" value="Unassembled WGS sequence"/>
</dbReference>
<dbReference type="Gene3D" id="1.20.1110.10">
    <property type="entry name" value="Calcium-transporting ATPase, transmembrane domain"/>
    <property type="match status" value="1"/>
</dbReference>
<evidence type="ECO:0000313" key="4">
    <source>
        <dbReference type="Proteomes" id="UP001428341"/>
    </source>
</evidence>
<organism evidence="3 4">
    <name type="scientific">Citrus x changshan-huyou</name>
    <dbReference type="NCBI Taxonomy" id="2935761"/>
    <lineage>
        <taxon>Eukaryota</taxon>
        <taxon>Viridiplantae</taxon>
        <taxon>Streptophyta</taxon>
        <taxon>Embryophyta</taxon>
        <taxon>Tracheophyta</taxon>
        <taxon>Spermatophyta</taxon>
        <taxon>Magnoliopsida</taxon>
        <taxon>eudicotyledons</taxon>
        <taxon>Gunneridae</taxon>
        <taxon>Pentapetalae</taxon>
        <taxon>rosids</taxon>
        <taxon>malvids</taxon>
        <taxon>Sapindales</taxon>
        <taxon>Rutaceae</taxon>
        <taxon>Aurantioideae</taxon>
        <taxon>Citrus</taxon>
    </lineage>
</organism>
<keyword evidence="2" id="KW-1133">Transmembrane helix</keyword>
<feature type="transmembrane region" description="Helical" evidence="2">
    <location>
        <begin position="27"/>
        <end position="49"/>
    </location>
</feature>
<evidence type="ECO:0000256" key="2">
    <source>
        <dbReference type="SAM" id="Phobius"/>
    </source>
</evidence>
<dbReference type="PANTHER" id="PTHR42861">
    <property type="entry name" value="CALCIUM-TRANSPORTING ATPASE"/>
    <property type="match status" value="1"/>
</dbReference>
<keyword evidence="2" id="KW-0812">Transmembrane</keyword>
<keyword evidence="1" id="KW-0460">Magnesium</keyword>
<evidence type="ECO:0000313" key="3">
    <source>
        <dbReference type="EMBL" id="KAK9176922.1"/>
    </source>
</evidence>
<evidence type="ECO:0000256" key="1">
    <source>
        <dbReference type="ARBA" id="ARBA00022842"/>
    </source>
</evidence>
<reference evidence="3 4" key="1">
    <citation type="submission" date="2024-05" db="EMBL/GenBank/DDBJ databases">
        <title>Haplotype-resolved chromosome-level genome assembly of Huyou (Citrus changshanensis).</title>
        <authorList>
            <person name="Miao C."/>
            <person name="Chen W."/>
            <person name="Wu Y."/>
            <person name="Wang L."/>
            <person name="Zhao S."/>
            <person name="Grierson D."/>
            <person name="Xu C."/>
            <person name="Chen K."/>
        </authorList>
    </citation>
    <scope>NUCLEOTIDE SEQUENCE [LARGE SCALE GENOMIC DNA]</scope>
    <source>
        <strain evidence="3">01-14</strain>
        <tissue evidence="3">Leaf</tissue>
    </source>
</reference>
<keyword evidence="2" id="KW-0472">Membrane</keyword>
<dbReference type="EMBL" id="JBCGBO010000025">
    <property type="protein sequence ID" value="KAK9176922.1"/>
    <property type="molecule type" value="Genomic_DNA"/>
</dbReference>
<dbReference type="InterPro" id="IPR023214">
    <property type="entry name" value="HAD_sf"/>
</dbReference>
<name>A0AAP0LMY5_9ROSI</name>
<dbReference type="AlphaFoldDB" id="A0AAP0LMY5"/>
<protein>
    <submittedName>
        <fullName evidence="3">Uncharacterized protein</fullName>
    </submittedName>
</protein>
<accession>A0AAP0LMY5</accession>
<proteinExistence type="predicted"/>
<dbReference type="Gene3D" id="3.40.50.1000">
    <property type="entry name" value="HAD superfamily/HAD-like"/>
    <property type="match status" value="1"/>
</dbReference>
<gene>
    <name evidence="3" type="ORF">WN944_028941</name>
</gene>
<sequence length="175" mass="19813">MRVSVFSFLHESGEVLCYDLPLAACHFGVKGGLFVSYLSLLLSYMYFLADLRKTKKSGLDKKDLDLDLKQNEQNEEERKRIGLCRSLVKRRGENEEERKTKTKRRGTFAFARVAKEASDMGLADDDFSTIVSAVGEGRSIYSNMKAFVRSEDENIVDDLKDVEEKSSTVECSLDS</sequence>